<reference evidence="5 6" key="1">
    <citation type="submission" date="2019-09" db="EMBL/GenBank/DDBJ databases">
        <title>Goodfellowia gen. nov., a new genus of the Pseudonocardineae related to Actinoalloteichus, containing Goodfellowia coeruleoviolacea gen. nov., comb. nov. gen. nov., comb. nov.</title>
        <authorList>
            <person name="Labeda D."/>
        </authorList>
    </citation>
    <scope>NUCLEOTIDE SEQUENCE [LARGE SCALE GENOMIC DNA]</scope>
    <source>
        <strain evidence="5 6">AN110305</strain>
    </source>
</reference>
<comment type="similarity">
    <text evidence="1">Belongs to the P-Pant transferase superfamily. Gsp/Sfp/HetI/AcpT family.</text>
</comment>
<gene>
    <name evidence="5" type="ORF">F0L68_28560</name>
</gene>
<dbReference type="GO" id="GO:0005829">
    <property type="term" value="C:cytosol"/>
    <property type="evidence" value="ECO:0007669"/>
    <property type="project" value="TreeGrafter"/>
</dbReference>
<dbReference type="Pfam" id="PF01648">
    <property type="entry name" value="ACPS"/>
    <property type="match status" value="1"/>
</dbReference>
<dbReference type="InterPro" id="IPR037143">
    <property type="entry name" value="4-PPantetheinyl_Trfase_dom_sf"/>
</dbReference>
<evidence type="ECO:0000259" key="3">
    <source>
        <dbReference type="Pfam" id="PF01648"/>
    </source>
</evidence>
<dbReference type="Pfam" id="PF17837">
    <property type="entry name" value="4PPT_N"/>
    <property type="match status" value="1"/>
</dbReference>
<evidence type="ECO:0000256" key="1">
    <source>
        <dbReference type="ARBA" id="ARBA00010990"/>
    </source>
</evidence>
<dbReference type="InterPro" id="IPR050559">
    <property type="entry name" value="P-Pant_transferase_sf"/>
</dbReference>
<protein>
    <submittedName>
        <fullName evidence="5">4'-phosphopantetheinyl transferase superfamily protein</fullName>
    </submittedName>
</protein>
<keyword evidence="2 5" id="KW-0808">Transferase</keyword>
<evidence type="ECO:0000259" key="4">
    <source>
        <dbReference type="Pfam" id="PF17837"/>
    </source>
</evidence>
<dbReference type="RefSeq" id="WP_149852932.1">
    <property type="nucleotide sequence ID" value="NZ_VUOB01000057.1"/>
</dbReference>
<dbReference type="Proteomes" id="UP000323454">
    <property type="component" value="Unassembled WGS sequence"/>
</dbReference>
<dbReference type="GO" id="GO:0019878">
    <property type="term" value="P:lysine biosynthetic process via aminoadipic acid"/>
    <property type="evidence" value="ECO:0007669"/>
    <property type="project" value="TreeGrafter"/>
</dbReference>
<keyword evidence="6" id="KW-1185">Reference proteome</keyword>
<dbReference type="EMBL" id="VUOB01000057">
    <property type="protein sequence ID" value="KAA2255361.1"/>
    <property type="molecule type" value="Genomic_DNA"/>
</dbReference>
<accession>A0A5B2WUC2</accession>
<dbReference type="AlphaFoldDB" id="A0A5B2WUC2"/>
<feature type="domain" description="4'-phosphopantetheinyl transferase" evidence="3">
    <location>
        <begin position="105"/>
        <end position="163"/>
    </location>
</feature>
<reference evidence="5 6" key="2">
    <citation type="submission" date="2019-09" db="EMBL/GenBank/DDBJ databases">
        <authorList>
            <person name="Jin C."/>
        </authorList>
    </citation>
    <scope>NUCLEOTIDE SEQUENCE [LARGE SCALE GENOMIC DNA]</scope>
    <source>
        <strain evidence="5 6">AN110305</strain>
    </source>
</reference>
<name>A0A5B2WUC2_9PSEU</name>
<dbReference type="PANTHER" id="PTHR12215">
    <property type="entry name" value="PHOSPHOPANTETHEINE TRANSFERASE"/>
    <property type="match status" value="1"/>
</dbReference>
<dbReference type="OrthoDB" id="3696724at2"/>
<dbReference type="Gene3D" id="3.90.470.20">
    <property type="entry name" value="4'-phosphopantetheinyl transferase domain"/>
    <property type="match status" value="1"/>
</dbReference>
<evidence type="ECO:0000313" key="5">
    <source>
        <dbReference type="EMBL" id="KAA2255361.1"/>
    </source>
</evidence>
<feature type="domain" description="4'-phosphopantetheinyl transferase N-terminal" evidence="4">
    <location>
        <begin position="40"/>
        <end position="99"/>
    </location>
</feature>
<evidence type="ECO:0000313" key="6">
    <source>
        <dbReference type="Proteomes" id="UP000323454"/>
    </source>
</evidence>
<proteinExistence type="inferred from homology"/>
<dbReference type="SUPFAM" id="SSF56214">
    <property type="entry name" value="4'-phosphopantetheinyl transferase"/>
    <property type="match status" value="2"/>
</dbReference>
<dbReference type="GO" id="GO:0008897">
    <property type="term" value="F:holo-[acyl-carrier-protein] synthase activity"/>
    <property type="evidence" value="ECO:0007669"/>
    <property type="project" value="InterPro"/>
</dbReference>
<sequence>MTLAFAGNRAHARVARADTPVGDAATAADTEAARLLPAWRAAEYLAARALLRRLLAEVAGPAAAVLPIAADEAGRPHLPDRPDLTISLSHEGDWVAAAVGLGVDVGVDVQPPQPASEGLRRRCCTPRARRALAELPAADRDREFAWIWTVQEACVKADGTGVAGLPWTVPVEVGQRAGVWGDYRWRRLPDSIGVPASFAYRGSPDPEEVATWSSPA</sequence>
<organism evidence="5 6">
    <name type="scientific">Solihabitans fulvus</name>
    <dbReference type="NCBI Taxonomy" id="1892852"/>
    <lineage>
        <taxon>Bacteria</taxon>
        <taxon>Bacillati</taxon>
        <taxon>Actinomycetota</taxon>
        <taxon>Actinomycetes</taxon>
        <taxon>Pseudonocardiales</taxon>
        <taxon>Pseudonocardiaceae</taxon>
        <taxon>Solihabitans</taxon>
    </lineage>
</organism>
<dbReference type="InterPro" id="IPR008278">
    <property type="entry name" value="4-PPantetheinyl_Trfase_dom"/>
</dbReference>
<dbReference type="PANTHER" id="PTHR12215:SF15">
    <property type="entry name" value="4'-PHOSPHOPANTETHEINYL TRANSFERASE SUPERFAMILY-RELATED"/>
    <property type="match status" value="1"/>
</dbReference>
<comment type="caution">
    <text evidence="5">The sequence shown here is derived from an EMBL/GenBank/DDBJ whole genome shotgun (WGS) entry which is preliminary data.</text>
</comment>
<evidence type="ECO:0000256" key="2">
    <source>
        <dbReference type="ARBA" id="ARBA00022679"/>
    </source>
</evidence>
<dbReference type="InterPro" id="IPR041354">
    <property type="entry name" value="4PPT_N"/>
</dbReference>
<dbReference type="GO" id="GO:0000287">
    <property type="term" value="F:magnesium ion binding"/>
    <property type="evidence" value="ECO:0007669"/>
    <property type="project" value="InterPro"/>
</dbReference>